<evidence type="ECO:0000313" key="2">
    <source>
        <dbReference type="EMBL" id="GGO27154.1"/>
    </source>
</evidence>
<organism evidence="2 3">
    <name type="scientific">Gemmobacter aquaticus</name>
    <dbReference type="NCBI Taxonomy" id="490185"/>
    <lineage>
        <taxon>Bacteria</taxon>
        <taxon>Pseudomonadati</taxon>
        <taxon>Pseudomonadota</taxon>
        <taxon>Alphaproteobacteria</taxon>
        <taxon>Rhodobacterales</taxon>
        <taxon>Paracoccaceae</taxon>
        <taxon>Gemmobacter</taxon>
    </lineage>
</organism>
<feature type="region of interest" description="Disordered" evidence="1">
    <location>
        <begin position="21"/>
        <end position="78"/>
    </location>
</feature>
<comment type="caution">
    <text evidence="2">The sequence shown here is derived from an EMBL/GenBank/DDBJ whole genome shotgun (WGS) entry which is preliminary data.</text>
</comment>
<reference evidence="2 3" key="1">
    <citation type="journal article" date="2014" name="Int. J. Syst. Evol. Microbiol.">
        <title>Complete genome sequence of Corynebacterium casei LMG S-19264T (=DSM 44701T), isolated from a smear-ripened cheese.</title>
        <authorList>
            <consortium name="US DOE Joint Genome Institute (JGI-PGF)"/>
            <person name="Walter F."/>
            <person name="Albersmeier A."/>
            <person name="Kalinowski J."/>
            <person name="Ruckert C."/>
        </authorList>
    </citation>
    <scope>NUCLEOTIDE SEQUENCE [LARGE SCALE GENOMIC DNA]</scope>
    <source>
        <strain evidence="2 3">CGMCC 1.7029</strain>
    </source>
</reference>
<feature type="compositionally biased region" description="Basic and acidic residues" evidence="1">
    <location>
        <begin position="32"/>
        <end position="46"/>
    </location>
</feature>
<keyword evidence="3" id="KW-1185">Reference proteome</keyword>
<evidence type="ECO:0000256" key="1">
    <source>
        <dbReference type="SAM" id="MobiDB-lite"/>
    </source>
</evidence>
<dbReference type="EMBL" id="BMLP01000001">
    <property type="protein sequence ID" value="GGO27154.1"/>
    <property type="molecule type" value="Genomic_DNA"/>
</dbReference>
<protein>
    <submittedName>
        <fullName evidence="2">Uncharacterized protein</fullName>
    </submittedName>
</protein>
<dbReference type="AlphaFoldDB" id="A0A917YHV7"/>
<sequence>MPAQDNLSEHAWRAIAARTAQVETMQARRKPRTDAQKHTEARHSPRPDFPVLGDGVCGHRATGGSRLQPKGIAPVFAR</sequence>
<dbReference type="Proteomes" id="UP000598196">
    <property type="component" value="Unassembled WGS sequence"/>
</dbReference>
<gene>
    <name evidence="2" type="ORF">GCM10010991_08590</name>
</gene>
<accession>A0A917YHV7</accession>
<evidence type="ECO:0000313" key="3">
    <source>
        <dbReference type="Proteomes" id="UP000598196"/>
    </source>
</evidence>
<proteinExistence type="predicted"/>
<name>A0A917YHV7_9RHOB</name>